<dbReference type="OrthoDB" id="9780560at2"/>
<feature type="transmembrane region" description="Helical" evidence="7">
    <location>
        <begin position="352"/>
        <end position="371"/>
    </location>
</feature>
<evidence type="ECO:0000313" key="11">
    <source>
        <dbReference type="Proteomes" id="UP000295146"/>
    </source>
</evidence>
<evidence type="ECO:0000259" key="8">
    <source>
        <dbReference type="Pfam" id="PF02687"/>
    </source>
</evidence>
<feature type="transmembrane region" description="Helical" evidence="7">
    <location>
        <begin position="398"/>
        <end position="418"/>
    </location>
</feature>
<feature type="transmembrane region" description="Helical" evidence="7">
    <location>
        <begin position="519"/>
        <end position="540"/>
    </location>
</feature>
<dbReference type="GO" id="GO:0022857">
    <property type="term" value="F:transmembrane transporter activity"/>
    <property type="evidence" value="ECO:0007669"/>
    <property type="project" value="TreeGrafter"/>
</dbReference>
<evidence type="ECO:0000256" key="7">
    <source>
        <dbReference type="SAM" id="Phobius"/>
    </source>
</evidence>
<dbReference type="InterPro" id="IPR025857">
    <property type="entry name" value="MacB_PCD"/>
</dbReference>
<dbReference type="EMBL" id="SODP01000001">
    <property type="protein sequence ID" value="TDW75668.1"/>
    <property type="molecule type" value="Genomic_DNA"/>
</dbReference>
<comment type="similarity">
    <text evidence="6">Belongs to the ABC-4 integral membrane protein family.</text>
</comment>
<evidence type="ECO:0000256" key="4">
    <source>
        <dbReference type="ARBA" id="ARBA00022989"/>
    </source>
</evidence>
<feature type="transmembrane region" description="Helical" evidence="7">
    <location>
        <begin position="552"/>
        <end position="572"/>
    </location>
</feature>
<organism evidence="10 11">
    <name type="scientific">Kribbella pratensis</name>
    <dbReference type="NCBI Taxonomy" id="2512112"/>
    <lineage>
        <taxon>Bacteria</taxon>
        <taxon>Bacillati</taxon>
        <taxon>Actinomycetota</taxon>
        <taxon>Actinomycetes</taxon>
        <taxon>Propionibacteriales</taxon>
        <taxon>Kribbellaceae</taxon>
        <taxon>Kribbella</taxon>
    </lineage>
</organism>
<gene>
    <name evidence="10" type="ORF">EV653_0803</name>
</gene>
<feature type="transmembrane region" description="Helical" evidence="7">
    <location>
        <begin position="424"/>
        <end position="445"/>
    </location>
</feature>
<evidence type="ECO:0000256" key="6">
    <source>
        <dbReference type="ARBA" id="ARBA00038076"/>
    </source>
</evidence>
<feature type="domain" description="ABC3 transporter permease C-terminal" evidence="8">
    <location>
        <begin position="470"/>
        <end position="579"/>
    </location>
</feature>
<dbReference type="Pfam" id="PF02687">
    <property type="entry name" value="FtsX"/>
    <property type="match status" value="2"/>
</dbReference>
<dbReference type="GO" id="GO:0005886">
    <property type="term" value="C:plasma membrane"/>
    <property type="evidence" value="ECO:0007669"/>
    <property type="project" value="UniProtKB-SubCell"/>
</dbReference>
<dbReference type="AlphaFoldDB" id="A0A4R8CH53"/>
<evidence type="ECO:0000259" key="9">
    <source>
        <dbReference type="Pfam" id="PF12704"/>
    </source>
</evidence>
<sequence length="589" mass="60594">MGRVLLVVRLVLADVRRHKAHAAMLVLAVTAAVATLALGLSLNGACEALYRQTRAATGGPDVVALAPDSGPDATRELESLATHPEVVGHNGPYAVVYSDLAVHGRSSGVVVHGASLTPGPINRPLVTSGEWIRPGGAVVERGLATALGVKVGDRVTVSDRRYPVVGIAVTAATSIYPWAAGIGPLGGPSDPSGLVWMTAKDASALAGRDLTVTTAMDLKLRDPSATNAFRSSLRSPTTRLTLHSWQFIATQDTVILSGTEPILVVGGWLLGFLAITGVAALAAGRIVEQTRRAGLLKAIGATPGLIAAVLLTEFLALAVLAQVLGLAVARLVEPAIANPTASLIGCVVGPDGTTLVATTLLVLAVALLTMLPPTVRALRTATVSALTSPAQYLRHRPLLTTLSAVLPTSLLVGLRLTARRPGRAVLHAFSTAATVTGITGLLIGIAQPVRPYAALPNIRDEQNYRLLLAVTVMLVALAIVNTIAITWMTAMESRVSMAVTRALGATPGQVSAGLSFAQLLPAVPGAVAGVYLGIFLFGIFSVGQIAMPPASWLLAAVLATLFATAALTALPARFAARHPVARTLSAETV</sequence>
<dbReference type="PANTHER" id="PTHR30572">
    <property type="entry name" value="MEMBRANE COMPONENT OF TRANSPORTER-RELATED"/>
    <property type="match status" value="1"/>
</dbReference>
<dbReference type="PANTHER" id="PTHR30572:SF4">
    <property type="entry name" value="ABC TRANSPORTER PERMEASE YTRF"/>
    <property type="match status" value="1"/>
</dbReference>
<dbReference type="Pfam" id="PF12704">
    <property type="entry name" value="MacB_PCD"/>
    <property type="match status" value="1"/>
</dbReference>
<dbReference type="Proteomes" id="UP000295146">
    <property type="component" value="Unassembled WGS sequence"/>
</dbReference>
<feature type="transmembrane region" description="Helical" evidence="7">
    <location>
        <begin position="305"/>
        <end position="332"/>
    </location>
</feature>
<reference evidence="10 11" key="1">
    <citation type="submission" date="2019-03" db="EMBL/GenBank/DDBJ databases">
        <title>Genomic Encyclopedia of Type Strains, Phase III (KMG-III): the genomes of soil and plant-associated and newly described type strains.</title>
        <authorList>
            <person name="Whitman W."/>
        </authorList>
    </citation>
    <scope>NUCLEOTIDE SEQUENCE [LARGE SCALE GENOMIC DNA]</scope>
    <source>
        <strain evidence="10 11">VKM Ac-2573</strain>
    </source>
</reference>
<evidence type="ECO:0000313" key="10">
    <source>
        <dbReference type="EMBL" id="TDW75668.1"/>
    </source>
</evidence>
<evidence type="ECO:0000256" key="3">
    <source>
        <dbReference type="ARBA" id="ARBA00022692"/>
    </source>
</evidence>
<proteinExistence type="inferred from homology"/>
<evidence type="ECO:0000256" key="2">
    <source>
        <dbReference type="ARBA" id="ARBA00022475"/>
    </source>
</evidence>
<evidence type="ECO:0000256" key="1">
    <source>
        <dbReference type="ARBA" id="ARBA00004651"/>
    </source>
</evidence>
<keyword evidence="5 7" id="KW-0472">Membrane</keyword>
<feature type="domain" description="MacB-like periplasmic core" evidence="9">
    <location>
        <begin position="25"/>
        <end position="234"/>
    </location>
</feature>
<dbReference type="RefSeq" id="WP_134098029.1">
    <property type="nucleotide sequence ID" value="NZ_SODP01000001.1"/>
</dbReference>
<accession>A0A4R8CH53</accession>
<feature type="transmembrane region" description="Helical" evidence="7">
    <location>
        <begin position="21"/>
        <end position="42"/>
    </location>
</feature>
<dbReference type="InterPro" id="IPR050250">
    <property type="entry name" value="Macrolide_Exporter_MacB"/>
</dbReference>
<name>A0A4R8CH53_9ACTN</name>
<keyword evidence="3 7" id="KW-0812">Transmembrane</keyword>
<keyword evidence="11" id="KW-1185">Reference proteome</keyword>
<protein>
    <submittedName>
        <fullName evidence="10">ABC transport system permease protein</fullName>
    </submittedName>
</protein>
<dbReference type="InterPro" id="IPR003838">
    <property type="entry name" value="ABC3_permease_C"/>
</dbReference>
<feature type="transmembrane region" description="Helical" evidence="7">
    <location>
        <begin position="466"/>
        <end position="488"/>
    </location>
</feature>
<evidence type="ECO:0000256" key="5">
    <source>
        <dbReference type="ARBA" id="ARBA00023136"/>
    </source>
</evidence>
<feature type="transmembrane region" description="Helical" evidence="7">
    <location>
        <begin position="262"/>
        <end position="284"/>
    </location>
</feature>
<comment type="subcellular location">
    <subcellularLocation>
        <location evidence="1">Cell membrane</location>
        <topology evidence="1">Multi-pass membrane protein</topology>
    </subcellularLocation>
</comment>
<keyword evidence="2" id="KW-1003">Cell membrane</keyword>
<keyword evidence="4 7" id="KW-1133">Transmembrane helix</keyword>
<comment type="caution">
    <text evidence="10">The sequence shown here is derived from an EMBL/GenBank/DDBJ whole genome shotgun (WGS) entry which is preliminary data.</text>
</comment>
<feature type="domain" description="ABC3 transporter permease C-terminal" evidence="8">
    <location>
        <begin position="268"/>
        <end position="380"/>
    </location>
</feature>